<dbReference type="Pfam" id="PF13419">
    <property type="entry name" value="HAD_2"/>
    <property type="match status" value="1"/>
</dbReference>
<dbReference type="Gene3D" id="3.40.50.1000">
    <property type="entry name" value="HAD superfamily/HAD-like"/>
    <property type="match status" value="1"/>
</dbReference>
<dbReference type="SFLD" id="SFLDG01129">
    <property type="entry name" value="C1.5:_HAD__Beta-PGM__Phosphata"/>
    <property type="match status" value="1"/>
</dbReference>
<dbReference type="SFLD" id="SFLDS00003">
    <property type="entry name" value="Haloacid_Dehalogenase"/>
    <property type="match status" value="1"/>
</dbReference>
<reference evidence="1 2" key="1">
    <citation type="journal article" date="2016" name="Int. J. Syst. Evol. Microbiol.">
        <title>Tessaracoccus flavus sp. nov., isolated from the drainage system of a lindane-producing factory.</title>
        <authorList>
            <person name="Kumari R."/>
            <person name="Singh P."/>
            <person name="Schumann P."/>
            <person name="Lal R."/>
        </authorList>
    </citation>
    <scope>NUCLEOTIDE SEQUENCE [LARGE SCALE GENOMIC DNA]</scope>
    <source>
        <strain evidence="1 2">RP1T</strain>
    </source>
</reference>
<dbReference type="InterPro" id="IPR023214">
    <property type="entry name" value="HAD_sf"/>
</dbReference>
<evidence type="ECO:0000313" key="2">
    <source>
        <dbReference type="Proteomes" id="UP000188324"/>
    </source>
</evidence>
<dbReference type="KEGG" id="tfl:RPIT_06115"/>
<dbReference type="CDD" id="cd07505">
    <property type="entry name" value="HAD_BPGM-like"/>
    <property type="match status" value="1"/>
</dbReference>
<gene>
    <name evidence="1" type="ORF">RPIT_06115</name>
</gene>
<sequence>MSTLARPKAVLWDFDGTLVDTEPLWAATEQLMMAERGLAFTADQMKSMHGQSAWLTAEMIATAFGEPHLVADVYDELHRRMATHLRTNDLPWLPGARELLSELHAENVPCAVVTASNNVIVDAARDRLPDNVAFIVTSDDVQRTKPHPEPYLTAMERLGVAGADTVVLEDSVPGTTSGLAAGAVVYAVPTLVKLEPQPRMVISPTGLAETSWADLIQVWKDYS</sequence>
<name>A0A1Q2CE88_9ACTN</name>
<dbReference type="PANTHER" id="PTHR18901">
    <property type="entry name" value="2-DEOXYGLUCOSE-6-PHOSPHATE PHOSPHATASE 2"/>
    <property type="match status" value="1"/>
</dbReference>
<evidence type="ECO:0008006" key="3">
    <source>
        <dbReference type="Google" id="ProtNLM"/>
    </source>
</evidence>
<protein>
    <recommendedName>
        <fullName evidence="3">Haloacid dehalogenase superfamily, subfamily IA, variant 3 with third motif having DD or ED</fullName>
    </recommendedName>
</protein>
<dbReference type="InterPro" id="IPR041492">
    <property type="entry name" value="HAD_2"/>
</dbReference>
<dbReference type="Proteomes" id="UP000188324">
    <property type="component" value="Chromosome"/>
</dbReference>
<dbReference type="InterPro" id="IPR036412">
    <property type="entry name" value="HAD-like_sf"/>
</dbReference>
<dbReference type="EMBL" id="CP019605">
    <property type="protein sequence ID" value="AQP44439.1"/>
    <property type="molecule type" value="Genomic_DNA"/>
</dbReference>
<dbReference type="Gene3D" id="1.10.150.240">
    <property type="entry name" value="Putative phosphatase, domain 2"/>
    <property type="match status" value="1"/>
</dbReference>
<dbReference type="STRING" id="1610493.RPIT_06115"/>
<evidence type="ECO:0000313" key="1">
    <source>
        <dbReference type="EMBL" id="AQP44439.1"/>
    </source>
</evidence>
<dbReference type="SUPFAM" id="SSF56784">
    <property type="entry name" value="HAD-like"/>
    <property type="match status" value="1"/>
</dbReference>
<dbReference type="NCBIfam" id="TIGR01509">
    <property type="entry name" value="HAD-SF-IA-v3"/>
    <property type="match status" value="1"/>
</dbReference>
<dbReference type="InterPro" id="IPR023198">
    <property type="entry name" value="PGP-like_dom2"/>
</dbReference>
<dbReference type="AlphaFoldDB" id="A0A1Q2CE88"/>
<accession>A0A1Q2CE88</accession>
<proteinExistence type="predicted"/>
<dbReference type="InterPro" id="IPR006439">
    <property type="entry name" value="HAD-SF_hydro_IA"/>
</dbReference>
<keyword evidence="2" id="KW-1185">Reference proteome</keyword>
<dbReference type="PANTHER" id="PTHR18901:SF38">
    <property type="entry name" value="PSEUDOURIDINE-5'-PHOSPHATASE"/>
    <property type="match status" value="1"/>
</dbReference>
<organism evidence="1 2">
    <name type="scientific">Tessaracoccus flavus</name>
    <dbReference type="NCBI Taxonomy" id="1610493"/>
    <lineage>
        <taxon>Bacteria</taxon>
        <taxon>Bacillati</taxon>
        <taxon>Actinomycetota</taxon>
        <taxon>Actinomycetes</taxon>
        <taxon>Propionibacteriales</taxon>
        <taxon>Propionibacteriaceae</taxon>
        <taxon>Tessaracoccus</taxon>
    </lineage>
</organism>